<evidence type="ECO:0000256" key="2">
    <source>
        <dbReference type="ARBA" id="ARBA00006700"/>
    </source>
</evidence>
<dbReference type="EMBL" id="MTYJ01000040">
    <property type="protein sequence ID" value="OQV19384.1"/>
    <property type="molecule type" value="Genomic_DNA"/>
</dbReference>
<dbReference type="OrthoDB" id="275582at2759"/>
<dbReference type="PANTHER" id="PTHR12059:SF5">
    <property type="entry name" value="LARGE RIBOSOMAL SUBUNIT PROTEIN UL23M"/>
    <property type="match status" value="1"/>
</dbReference>
<evidence type="ECO:0000256" key="1">
    <source>
        <dbReference type="ARBA" id="ARBA00004173"/>
    </source>
</evidence>
<dbReference type="GO" id="GO:0032543">
    <property type="term" value="P:mitochondrial translation"/>
    <property type="evidence" value="ECO:0007669"/>
    <property type="project" value="TreeGrafter"/>
</dbReference>
<comment type="subcellular location">
    <subcellularLocation>
        <location evidence="1">Mitochondrion</location>
    </subcellularLocation>
</comment>
<gene>
    <name evidence="9" type="ORF">BV898_06616</name>
</gene>
<dbReference type="InterPro" id="IPR013025">
    <property type="entry name" value="Ribosomal_uL23-like"/>
</dbReference>
<organism evidence="9 10">
    <name type="scientific">Hypsibius exemplaris</name>
    <name type="common">Freshwater tardigrade</name>
    <dbReference type="NCBI Taxonomy" id="2072580"/>
    <lineage>
        <taxon>Eukaryota</taxon>
        <taxon>Metazoa</taxon>
        <taxon>Ecdysozoa</taxon>
        <taxon>Tardigrada</taxon>
        <taxon>Eutardigrada</taxon>
        <taxon>Parachela</taxon>
        <taxon>Hypsibioidea</taxon>
        <taxon>Hypsibiidae</taxon>
        <taxon>Hypsibius</taxon>
    </lineage>
</organism>
<dbReference type="SUPFAM" id="SSF54189">
    <property type="entry name" value="Ribosomal proteins S24e, L23 and L15e"/>
    <property type="match status" value="1"/>
</dbReference>
<dbReference type="AlphaFoldDB" id="A0A1W0WW05"/>
<evidence type="ECO:0000256" key="4">
    <source>
        <dbReference type="ARBA" id="ARBA00023128"/>
    </source>
</evidence>
<comment type="similarity">
    <text evidence="2">Belongs to the universal ribosomal protein uL23 family.</text>
</comment>
<sequence>MATKTYPLWRPGNPQLRIFLPDFYMKLVKPERTLPPHIVQFEVDIRMSDTDVKNYLTKIYDVPVVDVRTVVKQGQYFRHPLGHELREPYKRVAFVTLEKNAKFSFPNLFPAIAQQEKKREETQFNDMMEQAKVQRQRHWDRAGAPTWFSA</sequence>
<keyword evidence="10" id="KW-1185">Reference proteome</keyword>
<evidence type="ECO:0000256" key="8">
    <source>
        <dbReference type="ARBA" id="ARBA00041375"/>
    </source>
</evidence>
<dbReference type="Pfam" id="PF00276">
    <property type="entry name" value="Ribosomal_L23"/>
    <property type="match status" value="1"/>
</dbReference>
<evidence type="ECO:0000256" key="7">
    <source>
        <dbReference type="ARBA" id="ARBA00039977"/>
    </source>
</evidence>
<dbReference type="GO" id="GO:0005762">
    <property type="term" value="C:mitochondrial large ribosomal subunit"/>
    <property type="evidence" value="ECO:0007669"/>
    <property type="project" value="TreeGrafter"/>
</dbReference>
<reference evidence="10" key="1">
    <citation type="submission" date="2017-01" db="EMBL/GenBank/DDBJ databases">
        <title>Comparative genomics of anhydrobiosis in the tardigrade Hypsibius dujardini.</title>
        <authorList>
            <person name="Yoshida Y."/>
            <person name="Koutsovoulos G."/>
            <person name="Laetsch D."/>
            <person name="Stevens L."/>
            <person name="Kumar S."/>
            <person name="Horikawa D."/>
            <person name="Ishino K."/>
            <person name="Komine S."/>
            <person name="Tomita M."/>
            <person name="Blaxter M."/>
            <person name="Arakawa K."/>
        </authorList>
    </citation>
    <scope>NUCLEOTIDE SEQUENCE [LARGE SCALE GENOMIC DNA]</scope>
    <source>
        <strain evidence="10">Z151</strain>
    </source>
</reference>
<evidence type="ECO:0000313" key="10">
    <source>
        <dbReference type="Proteomes" id="UP000192578"/>
    </source>
</evidence>
<keyword evidence="4" id="KW-0496">Mitochondrion</keyword>
<dbReference type="Proteomes" id="UP000192578">
    <property type="component" value="Unassembled WGS sequence"/>
</dbReference>
<comment type="caution">
    <text evidence="9">The sequence shown here is derived from an EMBL/GenBank/DDBJ whole genome shotgun (WGS) entry which is preliminary data.</text>
</comment>
<evidence type="ECO:0000313" key="9">
    <source>
        <dbReference type="EMBL" id="OQV19384.1"/>
    </source>
</evidence>
<protein>
    <recommendedName>
        <fullName evidence="7">Large ribosomal subunit protein uL23m</fullName>
    </recommendedName>
    <alternativeName>
        <fullName evidence="8">39S ribosomal protein L23, mitochondrial</fullName>
    </alternativeName>
</protein>
<dbReference type="InterPro" id="IPR012678">
    <property type="entry name" value="Ribosomal_uL23/eL15/eS24_sf"/>
</dbReference>
<evidence type="ECO:0000256" key="6">
    <source>
        <dbReference type="ARBA" id="ARBA00038782"/>
    </source>
</evidence>
<proteinExistence type="inferred from homology"/>
<comment type="subunit">
    <text evidence="6">Component of the mitochondrial ribosome large subunit (39S) which comprises a 16S rRNA and about 50 distinct proteins.</text>
</comment>
<evidence type="ECO:0000256" key="5">
    <source>
        <dbReference type="ARBA" id="ARBA00023274"/>
    </source>
</evidence>
<dbReference type="FunFam" id="3.30.70.330:FF:000284">
    <property type="entry name" value="39S ribosomal protein L23, mitochondrial"/>
    <property type="match status" value="1"/>
</dbReference>
<dbReference type="Gene3D" id="3.30.70.330">
    <property type="match status" value="1"/>
</dbReference>
<name>A0A1W0WW05_HYPEX</name>
<evidence type="ECO:0000256" key="3">
    <source>
        <dbReference type="ARBA" id="ARBA00022980"/>
    </source>
</evidence>
<keyword evidence="3 9" id="KW-0689">Ribosomal protein</keyword>
<dbReference type="PANTHER" id="PTHR12059">
    <property type="entry name" value="RIBOSOMAL PROTEIN L23-RELATED"/>
    <property type="match status" value="1"/>
</dbReference>
<dbReference type="InterPro" id="IPR012677">
    <property type="entry name" value="Nucleotide-bd_a/b_plait_sf"/>
</dbReference>
<accession>A0A1W0WW05</accession>
<dbReference type="GO" id="GO:0003735">
    <property type="term" value="F:structural constituent of ribosome"/>
    <property type="evidence" value="ECO:0007669"/>
    <property type="project" value="InterPro"/>
</dbReference>
<keyword evidence="5" id="KW-0687">Ribonucleoprotein</keyword>